<feature type="signal peptide" evidence="1">
    <location>
        <begin position="1"/>
        <end position="20"/>
    </location>
</feature>
<evidence type="ECO:0000313" key="3">
    <source>
        <dbReference type="EMBL" id="MCA0153782.1"/>
    </source>
</evidence>
<comment type="caution">
    <text evidence="3">The sequence shown here is derived from an EMBL/GenBank/DDBJ whole genome shotgun (WGS) entry which is preliminary data.</text>
</comment>
<keyword evidence="4" id="KW-1185">Reference proteome</keyword>
<evidence type="ECO:0000313" key="4">
    <source>
        <dbReference type="Proteomes" id="UP001198402"/>
    </source>
</evidence>
<proteinExistence type="predicted"/>
<keyword evidence="1" id="KW-0732">Signal</keyword>
<feature type="chain" id="PRO_5045444767" evidence="1">
    <location>
        <begin position="21"/>
        <end position="826"/>
    </location>
</feature>
<dbReference type="RefSeq" id="WP_224478741.1">
    <property type="nucleotide sequence ID" value="NZ_JAIUJS010000005.1"/>
</dbReference>
<dbReference type="CDD" id="cd06238">
    <property type="entry name" value="M14-like"/>
    <property type="match status" value="1"/>
</dbReference>
<dbReference type="InterPro" id="IPR029062">
    <property type="entry name" value="Class_I_gatase-like"/>
</dbReference>
<gene>
    <name evidence="3" type="ORF">LBV24_11180</name>
</gene>
<dbReference type="SUPFAM" id="SSF53187">
    <property type="entry name" value="Zn-dependent exopeptidases"/>
    <property type="match status" value="1"/>
</dbReference>
<accession>A0ABS7Y578</accession>
<dbReference type="Proteomes" id="UP001198402">
    <property type="component" value="Unassembled WGS sequence"/>
</dbReference>
<protein>
    <submittedName>
        <fullName evidence="3">M14 family metallopeptidase</fullName>
    </submittedName>
</protein>
<dbReference type="InterPro" id="IPR000834">
    <property type="entry name" value="Peptidase_M14"/>
</dbReference>
<evidence type="ECO:0000256" key="1">
    <source>
        <dbReference type="SAM" id="SignalP"/>
    </source>
</evidence>
<dbReference type="Pfam" id="PF00246">
    <property type="entry name" value="Peptidase_M14"/>
    <property type="match status" value="1"/>
</dbReference>
<feature type="domain" description="Peptidase M14" evidence="2">
    <location>
        <begin position="45"/>
        <end position="211"/>
    </location>
</feature>
<reference evidence="4" key="1">
    <citation type="submission" date="2023-07" db="EMBL/GenBank/DDBJ databases">
        <authorList>
            <person name="Yue Y."/>
        </authorList>
    </citation>
    <scope>NUCLEOTIDE SEQUENCE [LARGE SCALE GENOMIC DNA]</scope>
    <source>
        <strain evidence="4">2Y89</strain>
    </source>
</reference>
<dbReference type="SUPFAM" id="SSF52317">
    <property type="entry name" value="Class I glutamine amidotransferase-like"/>
    <property type="match status" value="1"/>
</dbReference>
<evidence type="ECO:0000259" key="2">
    <source>
        <dbReference type="Pfam" id="PF00246"/>
    </source>
</evidence>
<name>A0ABS7Y578_9FLAO</name>
<sequence length="826" mass="93984">MRNFFFILLIALSSSTIVNSQNLKSPSEFLGYNIGEQFSRHHQVIDYFEHVAHEMPKNVILEKYGETNERRSLNLAYISSEENLRNLETIRQNNLKQTGILEGTSESSDIAIVWLSYNVHGNEASSSEASMLTVFKLLTEYKNLLDNTVVIMDPCINPDGRDRYVNWYNETASKPYDIDSQASEHNEPWPGGRANHYLFDLNRDWVWATQVETQNRLKVYNKWLPHIHVDFHEQGMNEPYYFAPAAKPYHEIITDWQTDFQTQIGKNHAKYFDAEGWLFFTRERFDLFYPSYGDTYPTYMGAIGMTYEQGGHGRAGLGVLNDEGHVLTLVERLTHHTTTGISTVEIASKNAKQLNVEFKKFFDNSKLKYKSYVLKGENDKIESLKSLLNKHEIEFEYASGTKASGYQYSKGKQGSMSLTSEDLVVHTNQPKGKMVKVLFEPNAKLSDSLTYDITAWSLPYAYGLDAIASTTKVASQSISSDQRQSKISDAYGYVSKWNSLKDAQFLSSLLKNNFRVRFTERPFTSNGNTFKRGSLIITKGDNKHIDNFLDALRDLTEKHNQLLTPIYTGFSQTTPDIGSPDIKLINKQKVAVLSGEGTSSLSYGEIWNFFENQLNYPLTSINTDNLGRTNLAKYNVLIIPNGYYGNVLNEDNSKKIKDWVRSGGKIIAIDGALRSFAGKEGFGLKFKATDKMESSDNLIPYAERERLYTNSMITGAIFNVKLDNTHPMAYGYDKEYFTLKLGSSSYNLLDSGYNIGHIKDTKVYSGFAGKNAIENLSNSLVFGEERKGRGSFIYLADNVLFRNFWENGKLFLINSIFFVNNNVFEL</sequence>
<organism evidence="3 4">
    <name type="scientific">Winogradskyella vincentii</name>
    <dbReference type="NCBI Taxonomy" id="2877122"/>
    <lineage>
        <taxon>Bacteria</taxon>
        <taxon>Pseudomonadati</taxon>
        <taxon>Bacteroidota</taxon>
        <taxon>Flavobacteriia</taxon>
        <taxon>Flavobacteriales</taxon>
        <taxon>Flavobacteriaceae</taxon>
        <taxon>Winogradskyella</taxon>
    </lineage>
</organism>
<dbReference type="Gene3D" id="3.40.630.10">
    <property type="entry name" value="Zn peptidases"/>
    <property type="match status" value="1"/>
</dbReference>
<dbReference type="EMBL" id="JAIUJS010000005">
    <property type="protein sequence ID" value="MCA0153782.1"/>
    <property type="molecule type" value="Genomic_DNA"/>
</dbReference>